<feature type="region of interest" description="Disordered" evidence="1">
    <location>
        <begin position="88"/>
        <end position="112"/>
    </location>
</feature>
<sequence>MGVMLFILAVVVGSSLMTLQLWNAKQRATNTSNSYFDSNNIKQFTTPSRSDSHSAQNSHQYHTNSFHAIKTIDVDLVDFDVSHRLEDITPDHRHSSSASRPESILLRDKHPN</sequence>
<feature type="region of interest" description="Disordered" evidence="1">
    <location>
        <begin position="31"/>
        <end position="60"/>
    </location>
</feature>
<evidence type="ECO:0000313" key="2">
    <source>
        <dbReference type="EMBL" id="ORY06270.1"/>
    </source>
</evidence>
<comment type="caution">
    <text evidence="2">The sequence shown here is derived from an EMBL/GenBank/DDBJ whole genome shotgun (WGS) entry which is preliminary data.</text>
</comment>
<protein>
    <submittedName>
        <fullName evidence="2">Uncharacterized protein</fullName>
    </submittedName>
</protein>
<dbReference type="AlphaFoldDB" id="A0A1Y1Z7N1"/>
<evidence type="ECO:0000256" key="1">
    <source>
        <dbReference type="SAM" id="MobiDB-lite"/>
    </source>
</evidence>
<gene>
    <name evidence="2" type="ORF">K493DRAFT_310601</name>
</gene>
<evidence type="ECO:0000313" key="3">
    <source>
        <dbReference type="Proteomes" id="UP000193498"/>
    </source>
</evidence>
<dbReference type="Proteomes" id="UP000193498">
    <property type="component" value="Unassembled WGS sequence"/>
</dbReference>
<dbReference type="InParanoid" id="A0A1Y1Z7N1"/>
<name>A0A1Y1Z7N1_9FUNG</name>
<proteinExistence type="predicted"/>
<reference evidence="2 3" key="1">
    <citation type="submission" date="2016-07" db="EMBL/GenBank/DDBJ databases">
        <title>Pervasive Adenine N6-methylation of Active Genes in Fungi.</title>
        <authorList>
            <consortium name="DOE Joint Genome Institute"/>
            <person name="Mondo S.J."/>
            <person name="Dannebaum R.O."/>
            <person name="Kuo R.C."/>
            <person name="Labutti K."/>
            <person name="Haridas S."/>
            <person name="Kuo A."/>
            <person name="Salamov A."/>
            <person name="Ahrendt S.R."/>
            <person name="Lipzen A."/>
            <person name="Sullivan W."/>
            <person name="Andreopoulos W.B."/>
            <person name="Clum A."/>
            <person name="Lindquist E."/>
            <person name="Daum C."/>
            <person name="Ramamoorthy G.K."/>
            <person name="Gryganskyi A."/>
            <person name="Culley D."/>
            <person name="Magnuson J.K."/>
            <person name="James T.Y."/>
            <person name="O'Malley M.A."/>
            <person name="Stajich J.E."/>
            <person name="Spatafora J.W."/>
            <person name="Visel A."/>
            <person name="Grigoriev I.V."/>
        </authorList>
    </citation>
    <scope>NUCLEOTIDE SEQUENCE [LARGE SCALE GENOMIC DNA]</scope>
    <source>
        <strain evidence="2 3">CBS 931.73</strain>
    </source>
</reference>
<organism evidence="2 3">
    <name type="scientific">Basidiobolus meristosporus CBS 931.73</name>
    <dbReference type="NCBI Taxonomy" id="1314790"/>
    <lineage>
        <taxon>Eukaryota</taxon>
        <taxon>Fungi</taxon>
        <taxon>Fungi incertae sedis</taxon>
        <taxon>Zoopagomycota</taxon>
        <taxon>Entomophthoromycotina</taxon>
        <taxon>Basidiobolomycetes</taxon>
        <taxon>Basidiobolales</taxon>
        <taxon>Basidiobolaceae</taxon>
        <taxon>Basidiobolus</taxon>
    </lineage>
</organism>
<dbReference type="EMBL" id="MCFE01000017">
    <property type="protein sequence ID" value="ORY06270.1"/>
    <property type="molecule type" value="Genomic_DNA"/>
</dbReference>
<keyword evidence="3" id="KW-1185">Reference proteome</keyword>
<accession>A0A1Y1Z7N1</accession>